<name>A0A5A7Q5K5_STRAF</name>
<keyword evidence="2" id="KW-1185">Reference proteome</keyword>
<gene>
    <name evidence="1" type="ORF">STAS_17178</name>
</gene>
<protein>
    <submittedName>
        <fullName evidence="1">Cysteine proteinase</fullName>
    </submittedName>
</protein>
<organism evidence="1 2">
    <name type="scientific">Striga asiatica</name>
    <name type="common">Asiatic witchweed</name>
    <name type="synonym">Buchnera asiatica</name>
    <dbReference type="NCBI Taxonomy" id="4170"/>
    <lineage>
        <taxon>Eukaryota</taxon>
        <taxon>Viridiplantae</taxon>
        <taxon>Streptophyta</taxon>
        <taxon>Embryophyta</taxon>
        <taxon>Tracheophyta</taxon>
        <taxon>Spermatophyta</taxon>
        <taxon>Magnoliopsida</taxon>
        <taxon>eudicotyledons</taxon>
        <taxon>Gunneridae</taxon>
        <taxon>Pentapetalae</taxon>
        <taxon>asterids</taxon>
        <taxon>lamiids</taxon>
        <taxon>Lamiales</taxon>
        <taxon>Orobanchaceae</taxon>
        <taxon>Buchnereae</taxon>
        <taxon>Striga</taxon>
    </lineage>
</organism>
<accession>A0A5A7Q5K5</accession>
<dbReference type="Gene3D" id="2.40.50.170">
    <property type="entry name" value="Cysteine proteinases. Chain C"/>
    <property type="match status" value="1"/>
</dbReference>
<sequence length="117" mass="13397">MYYSTGGSWVESGYIRLARDVEYKWGMCDIAMKASYLVVNDLFAVSHDHVFYSSKLHSQIEGGGDVFSNVTKSLFRRYFLHKKGEDESLILNSRKVVNGPHKFSTRAARKTHAKRTD</sequence>
<dbReference type="Proteomes" id="UP000325081">
    <property type="component" value="Unassembled WGS sequence"/>
</dbReference>
<comment type="caution">
    <text evidence="1">The sequence shown here is derived from an EMBL/GenBank/DDBJ whole genome shotgun (WGS) entry which is preliminary data.</text>
</comment>
<evidence type="ECO:0000313" key="2">
    <source>
        <dbReference type="Proteomes" id="UP000325081"/>
    </source>
</evidence>
<reference evidence="2" key="1">
    <citation type="journal article" date="2019" name="Curr. Biol.">
        <title>Genome Sequence of Striga asiatica Provides Insight into the Evolution of Plant Parasitism.</title>
        <authorList>
            <person name="Yoshida S."/>
            <person name="Kim S."/>
            <person name="Wafula E.K."/>
            <person name="Tanskanen J."/>
            <person name="Kim Y.M."/>
            <person name="Honaas L."/>
            <person name="Yang Z."/>
            <person name="Spallek T."/>
            <person name="Conn C.E."/>
            <person name="Ichihashi Y."/>
            <person name="Cheong K."/>
            <person name="Cui S."/>
            <person name="Der J.P."/>
            <person name="Gundlach H."/>
            <person name="Jiao Y."/>
            <person name="Hori C."/>
            <person name="Ishida J.K."/>
            <person name="Kasahara H."/>
            <person name="Kiba T."/>
            <person name="Kim M.S."/>
            <person name="Koo N."/>
            <person name="Laohavisit A."/>
            <person name="Lee Y.H."/>
            <person name="Lumba S."/>
            <person name="McCourt P."/>
            <person name="Mortimer J.C."/>
            <person name="Mutuku J.M."/>
            <person name="Nomura T."/>
            <person name="Sasaki-Sekimoto Y."/>
            <person name="Seto Y."/>
            <person name="Wang Y."/>
            <person name="Wakatake T."/>
            <person name="Sakakibara H."/>
            <person name="Demura T."/>
            <person name="Yamaguchi S."/>
            <person name="Yoneyama K."/>
            <person name="Manabe R.I."/>
            <person name="Nelson D.C."/>
            <person name="Schulman A.H."/>
            <person name="Timko M.P."/>
            <person name="dePamphilis C.W."/>
            <person name="Choi D."/>
            <person name="Shirasu K."/>
        </authorList>
    </citation>
    <scope>NUCLEOTIDE SEQUENCE [LARGE SCALE GENOMIC DNA]</scope>
    <source>
        <strain evidence="2">cv. UVA1</strain>
    </source>
</reference>
<proteinExistence type="predicted"/>
<dbReference type="AlphaFoldDB" id="A0A5A7Q5K5"/>
<dbReference type="EMBL" id="BKCP01005905">
    <property type="protein sequence ID" value="GER40500.1"/>
    <property type="molecule type" value="Genomic_DNA"/>
</dbReference>
<evidence type="ECO:0000313" key="1">
    <source>
        <dbReference type="EMBL" id="GER40500.1"/>
    </source>
</evidence>